<organism evidence="2 3">
    <name type="scientific">Orrella marina</name>
    <dbReference type="NCBI Taxonomy" id="2163011"/>
    <lineage>
        <taxon>Bacteria</taxon>
        <taxon>Pseudomonadati</taxon>
        <taxon>Pseudomonadota</taxon>
        <taxon>Betaproteobacteria</taxon>
        <taxon>Burkholderiales</taxon>
        <taxon>Alcaligenaceae</taxon>
        <taxon>Orrella</taxon>
    </lineage>
</organism>
<protein>
    <recommendedName>
        <fullName evidence="1">DUF6475 domain-containing protein</fullName>
    </recommendedName>
</protein>
<proteinExistence type="predicted"/>
<dbReference type="RefSeq" id="WP_108619801.1">
    <property type="nucleotide sequence ID" value="NZ_CP028901.1"/>
</dbReference>
<reference evidence="2 3" key="1">
    <citation type="submission" date="2018-04" db="EMBL/GenBank/DDBJ databases">
        <title>Bordetella sp. HZ20 isolated from seawater.</title>
        <authorList>
            <person name="Sun C."/>
        </authorList>
    </citation>
    <scope>NUCLEOTIDE SEQUENCE [LARGE SCALE GENOMIC DNA]</scope>
    <source>
        <strain evidence="2 3">HZ20</strain>
    </source>
</reference>
<sequence>MIDRDRQDFFVLLADVHAFYNRDLSEFSGEIWWNALRPFDFPAVREAFSRHCVNPDSGQFSPKPADIVRMLGGSTQDSALVAWSKVDRAVRLVGTYRSVVFDDALTHRVIHDMGGWLMLARKTESEWPFIAKEFENRYRGYRIRSESPPYPPKLVGESEAQNLLNGQPVEEPVLIGNSAKALAVLAGGTDDRLLEFISASAIGQELLPPVQSRIAA</sequence>
<dbReference type="OrthoDB" id="8561347at2"/>
<gene>
    <name evidence="2" type="ORF">DBV39_00040</name>
</gene>
<dbReference type="AlphaFoldDB" id="A0A2R4XEZ2"/>
<dbReference type="InterPro" id="IPR045521">
    <property type="entry name" value="DUF6475"/>
</dbReference>
<name>A0A2R4XEZ2_9BURK</name>
<dbReference type="KEGG" id="boz:DBV39_00040"/>
<dbReference type="Proteomes" id="UP000244571">
    <property type="component" value="Chromosome"/>
</dbReference>
<keyword evidence="3" id="KW-1185">Reference proteome</keyword>
<evidence type="ECO:0000259" key="1">
    <source>
        <dbReference type="Pfam" id="PF20081"/>
    </source>
</evidence>
<evidence type="ECO:0000313" key="3">
    <source>
        <dbReference type="Proteomes" id="UP000244571"/>
    </source>
</evidence>
<dbReference type="Pfam" id="PF20081">
    <property type="entry name" value="DUF6475"/>
    <property type="match status" value="1"/>
</dbReference>
<evidence type="ECO:0000313" key="2">
    <source>
        <dbReference type="EMBL" id="AWB32360.1"/>
    </source>
</evidence>
<feature type="domain" description="DUF6475" evidence="1">
    <location>
        <begin position="99"/>
        <end position="188"/>
    </location>
</feature>
<accession>A0A2R4XEZ2</accession>
<dbReference type="EMBL" id="CP028901">
    <property type="protein sequence ID" value="AWB32360.1"/>
    <property type="molecule type" value="Genomic_DNA"/>
</dbReference>